<dbReference type="OrthoDB" id="2526284at2759"/>
<dbReference type="InterPro" id="IPR002495">
    <property type="entry name" value="Glyco_trans_8"/>
</dbReference>
<evidence type="ECO:0000313" key="13">
    <source>
        <dbReference type="EMBL" id="KAA8498422.1"/>
    </source>
</evidence>
<evidence type="ECO:0000256" key="8">
    <source>
        <dbReference type="ARBA" id="ARBA00023136"/>
    </source>
</evidence>
<name>A0A5J4Z5Q3_PORPP</name>
<dbReference type="AlphaFoldDB" id="A0A5J4Z5Q3"/>
<dbReference type="GO" id="GO:0016266">
    <property type="term" value="P:protein O-linked glycosylation via N-acetyl-galactosamine"/>
    <property type="evidence" value="ECO:0007669"/>
    <property type="project" value="TreeGrafter"/>
</dbReference>
<keyword evidence="8" id="KW-0472">Membrane</keyword>
<keyword evidence="6" id="KW-0735">Signal-anchor</keyword>
<keyword evidence="4 13" id="KW-0808">Transferase</keyword>
<evidence type="ECO:0000313" key="14">
    <source>
        <dbReference type="Proteomes" id="UP000324585"/>
    </source>
</evidence>
<keyword evidence="9" id="KW-0325">Glycoprotein</keyword>
<evidence type="ECO:0000256" key="1">
    <source>
        <dbReference type="ARBA" id="ARBA00004606"/>
    </source>
</evidence>
<dbReference type="Gene3D" id="3.90.550.10">
    <property type="entry name" value="Spore Coat Polysaccharide Biosynthesis Protein SpsA, Chain A"/>
    <property type="match status" value="1"/>
</dbReference>
<evidence type="ECO:0000256" key="9">
    <source>
        <dbReference type="ARBA" id="ARBA00023180"/>
    </source>
</evidence>
<dbReference type="Pfam" id="PF01501">
    <property type="entry name" value="Glyco_transf_8"/>
    <property type="match status" value="1"/>
</dbReference>
<comment type="caution">
    <text evidence="13">The sequence shown here is derived from an EMBL/GenBank/DDBJ whole genome shotgun (WGS) entry which is preliminary data.</text>
</comment>
<evidence type="ECO:0000256" key="2">
    <source>
        <dbReference type="ARBA" id="ARBA00007647"/>
    </source>
</evidence>
<evidence type="ECO:0000256" key="6">
    <source>
        <dbReference type="ARBA" id="ARBA00022968"/>
    </source>
</evidence>
<evidence type="ECO:0000256" key="4">
    <source>
        <dbReference type="ARBA" id="ARBA00022679"/>
    </source>
</evidence>
<gene>
    <name evidence="13" type="ORF">FVE85_6007</name>
</gene>
<accession>A0A5J4Z5Q3</accession>
<sequence>MSSIQQPFPTTGLPILLGQPRVPETMTMRRGARNQCDLGISLVRAVAVLFCVVWCLHTSAERTVGQTVERPDPSEREMIQPWNRGKHNDARSSSLLQPRQMGLREKREIRFLQHAVTRIEAASEATKTVSWRRQNNPYALRPANQVNLAMAVCSSKVWNLAEVALKSMFLFANTDRHYIMYMFANDGDVEKTTNEFEPFIGNLLDQLPNLSFELHVVPASSDKETNFFKPCSGQRLYIPHALPHVNKLLYLDADLYFLDDVSKLYDMFRSWTPDMLLGMSPEKSDKTQAYLKYCNAGIAMMNLEGLRKFDLLAFSKHLYTSGANLPFFDQDIFNHVCADSKPPMSRCFHMPCSWNYRTDHSWTPGCSHTVSRGGKVSLIHGNRAQFLKEDVSGPLPHRVRPYSRLAKKLWEVLLTCHPLLECPSGLMIAARDAVMNEADPCEFDDPYVLEQPGAEWKPTTTWNVSDPADTHLLWKLANGTCVNKRLFNQLKAQVDQYPRRLAAIREADDGMNLRVSSMIRRDQCGSWQYGPIGKRNIGQVPIGAIFSSHVLRAYRDTSVKYEAALFSDLEQNLHLGKDVIQDLSLAIWIHETNEQFVCDNGYTAGVTRNVVITCPIRRDSPTERHLEAHFRVTADLLVVGTNRRIKNIGLCLNEPIRAAVEPTAQVLERALREKKPEKLAMCVYVRNQRWRLMEWLSFYLAQGVNHIYIYKNENDDFTESFVSHLVKQGKVTIVHWAHTWCGVPYDRSQYTAVNDCFWTLRYKYDWVGLFDVDELFVSKKESEKLVDFVERPEFEQVSVLDLKTRKHCFDTSKSLPSTIKEEGYLRHLAFRSEKQDNRKNIVRPDRVDWGWLHSVRSSTGRSRKVSFDEAELLHVQAVELAEALGFETWLGHKVDPSCNVSLGSSPATRVVPDLQQRVRQNWQLANRSCFQHDQKHWDIYYFQQNRDFEGTQGCLHRSSRECCLSIET</sequence>
<comment type="subcellular location">
    <subcellularLocation>
        <location evidence="1">Membrane</location>
        <topology evidence="1">Single-pass type II membrane protein</topology>
    </subcellularLocation>
</comment>
<dbReference type="Proteomes" id="UP000324585">
    <property type="component" value="Unassembled WGS sequence"/>
</dbReference>
<comment type="similarity">
    <text evidence="2">Belongs to the glycosyltransferase 92 family.</text>
</comment>
<dbReference type="Pfam" id="PF01697">
    <property type="entry name" value="Glyco_transf_92"/>
    <property type="match status" value="1"/>
</dbReference>
<dbReference type="EMBL" id="VRMN01000001">
    <property type="protein sequence ID" value="KAA8498422.1"/>
    <property type="molecule type" value="Genomic_DNA"/>
</dbReference>
<evidence type="ECO:0000256" key="5">
    <source>
        <dbReference type="ARBA" id="ARBA00022692"/>
    </source>
</evidence>
<dbReference type="InterPro" id="IPR008166">
    <property type="entry name" value="Glyco_transf_92"/>
</dbReference>
<comment type="function">
    <text evidence="10">Glycosyltransferase which elongates the O-linked glucose attached to EGF-like repeats in the extracellular domain of Notch proteins by catalyzing the addition of xylose.</text>
</comment>
<dbReference type="PANTHER" id="PTHR46012:SF2">
    <property type="entry name" value="IP22168P"/>
    <property type="match status" value="1"/>
</dbReference>
<protein>
    <recommendedName>
        <fullName evidence="11">UDP-D-xylose:beta-D-glucoside alpha-1,3-D-xylosyltransferase</fullName>
        <ecNumber evidence="11">2.4.2.42</ecNumber>
    </recommendedName>
</protein>
<dbReference type="GO" id="GO:0016020">
    <property type="term" value="C:membrane"/>
    <property type="evidence" value="ECO:0007669"/>
    <property type="project" value="UniProtKB-SubCell"/>
</dbReference>
<keyword evidence="7" id="KW-1133">Transmembrane helix</keyword>
<proteinExistence type="inferred from homology"/>
<dbReference type="InterPro" id="IPR051993">
    <property type="entry name" value="Glycosyltransferase_8"/>
</dbReference>
<reference evidence="14" key="1">
    <citation type="journal article" date="2019" name="Nat. Commun.">
        <title>Expansion of phycobilisome linker gene families in mesophilic red algae.</title>
        <authorList>
            <person name="Lee J."/>
            <person name="Kim D."/>
            <person name="Bhattacharya D."/>
            <person name="Yoon H.S."/>
        </authorList>
    </citation>
    <scope>NUCLEOTIDE SEQUENCE [LARGE SCALE GENOMIC DNA]</scope>
    <source>
        <strain evidence="14">CCMP 1328</strain>
    </source>
</reference>
<evidence type="ECO:0000256" key="10">
    <source>
        <dbReference type="ARBA" id="ARBA00037301"/>
    </source>
</evidence>
<organism evidence="13 14">
    <name type="scientific">Porphyridium purpureum</name>
    <name type="common">Red alga</name>
    <name type="synonym">Porphyridium cruentum</name>
    <dbReference type="NCBI Taxonomy" id="35688"/>
    <lineage>
        <taxon>Eukaryota</taxon>
        <taxon>Rhodophyta</taxon>
        <taxon>Bangiophyceae</taxon>
        <taxon>Porphyridiales</taxon>
        <taxon>Porphyridiaceae</taxon>
        <taxon>Porphyridium</taxon>
    </lineage>
</organism>
<dbReference type="PANTHER" id="PTHR46012">
    <property type="entry name" value="IP22168P"/>
    <property type="match status" value="1"/>
</dbReference>
<dbReference type="EC" id="2.4.2.42" evidence="11"/>
<dbReference type="SUPFAM" id="SSF53448">
    <property type="entry name" value="Nucleotide-diphospho-sugar transferases"/>
    <property type="match status" value="1"/>
</dbReference>
<evidence type="ECO:0000256" key="7">
    <source>
        <dbReference type="ARBA" id="ARBA00022989"/>
    </source>
</evidence>
<keyword evidence="5" id="KW-0812">Transmembrane</keyword>
<keyword evidence="3" id="KW-0328">Glycosyltransferase</keyword>
<comment type="catalytic activity">
    <reaction evidence="12">
        <text>3-O-(beta-D-glucosyl)-L-seryl-[EGF-like domain protein] + UDP-alpha-D-xylose = 3-O-[alpha-D-xylosyl-(1-&gt;3)-beta-D-glucosyl]-L-seryl-[EGF-like domain protein] + UDP + H(+)</text>
        <dbReference type="Rhea" id="RHEA:56064"/>
        <dbReference type="Rhea" id="RHEA-COMP:14610"/>
        <dbReference type="Rhea" id="RHEA-COMP:14611"/>
        <dbReference type="ChEBI" id="CHEBI:15378"/>
        <dbReference type="ChEBI" id="CHEBI:57632"/>
        <dbReference type="ChEBI" id="CHEBI:58223"/>
        <dbReference type="ChEBI" id="CHEBI:140575"/>
        <dbReference type="ChEBI" id="CHEBI:140576"/>
        <dbReference type="EC" id="2.4.2.42"/>
    </reaction>
</comment>
<evidence type="ECO:0000256" key="12">
    <source>
        <dbReference type="ARBA" id="ARBA00049181"/>
    </source>
</evidence>
<dbReference type="InterPro" id="IPR029044">
    <property type="entry name" value="Nucleotide-diphossugar_trans"/>
</dbReference>
<evidence type="ECO:0000256" key="11">
    <source>
        <dbReference type="ARBA" id="ARBA00038854"/>
    </source>
</evidence>
<dbReference type="GO" id="GO:0140563">
    <property type="term" value="F:UDP-D-xylose:beta-D-glucoside alpha-1,3-D-xylosyltransferase activity"/>
    <property type="evidence" value="ECO:0007669"/>
    <property type="project" value="UniProtKB-EC"/>
</dbReference>
<evidence type="ECO:0000256" key="3">
    <source>
        <dbReference type="ARBA" id="ARBA00022676"/>
    </source>
</evidence>
<keyword evidence="14" id="KW-1185">Reference proteome</keyword>